<evidence type="ECO:0000256" key="1">
    <source>
        <dbReference type="SAM" id="Phobius"/>
    </source>
</evidence>
<evidence type="ECO:0000313" key="3">
    <source>
        <dbReference type="EMBL" id="RYC71600.1"/>
    </source>
</evidence>
<accession>A0A4Q2UUV9</accession>
<evidence type="ECO:0000313" key="4">
    <source>
        <dbReference type="Proteomes" id="UP000290407"/>
    </source>
</evidence>
<proteinExistence type="predicted"/>
<dbReference type="Pfam" id="PF03372">
    <property type="entry name" value="Exo_endo_phos"/>
    <property type="match status" value="1"/>
</dbReference>
<keyword evidence="1" id="KW-0472">Membrane</keyword>
<dbReference type="InterPro" id="IPR036691">
    <property type="entry name" value="Endo/exonu/phosph_ase_sf"/>
</dbReference>
<protein>
    <recommendedName>
        <fullName evidence="2">Endonuclease/exonuclease/phosphatase domain-containing protein</fullName>
    </recommendedName>
</protein>
<dbReference type="Gene3D" id="3.60.10.10">
    <property type="entry name" value="Endonuclease/exonuclease/phosphatase"/>
    <property type="match status" value="1"/>
</dbReference>
<dbReference type="AlphaFoldDB" id="A0A4Q2UUV9"/>
<evidence type="ECO:0000259" key="2">
    <source>
        <dbReference type="Pfam" id="PF03372"/>
    </source>
</evidence>
<feature type="domain" description="Endonuclease/exonuclease/phosphatase" evidence="2">
    <location>
        <begin position="132"/>
        <end position="332"/>
    </location>
</feature>
<gene>
    <name evidence="3" type="ORF">EQG79_05540</name>
</gene>
<feature type="transmembrane region" description="Helical" evidence="1">
    <location>
        <begin position="20"/>
        <end position="43"/>
    </location>
</feature>
<reference evidence="3 4" key="1">
    <citation type="submission" date="2019-01" db="EMBL/GenBank/DDBJ databases">
        <title>Spirosoma flava sp. nov., a propanil-degrading bacterium isolated from herbicide-contaminated soil.</title>
        <authorList>
            <person name="Zhang L."/>
            <person name="Jiang J.-D."/>
        </authorList>
    </citation>
    <scope>NUCLEOTIDE SEQUENCE [LARGE SCALE GENOMIC DNA]</scope>
    <source>
        <strain evidence="3 4">TY50</strain>
    </source>
</reference>
<dbReference type="GO" id="GO:0003824">
    <property type="term" value="F:catalytic activity"/>
    <property type="evidence" value="ECO:0007669"/>
    <property type="project" value="InterPro"/>
</dbReference>
<name>A0A4Q2UUV9_9BACT</name>
<comment type="caution">
    <text evidence="3">The sequence shown here is derived from an EMBL/GenBank/DDBJ whole genome shotgun (WGS) entry which is preliminary data.</text>
</comment>
<keyword evidence="1" id="KW-1133">Transmembrane helix</keyword>
<dbReference type="Proteomes" id="UP000290407">
    <property type="component" value="Unassembled WGS sequence"/>
</dbReference>
<sequence>MTIGSYWQRVCPYLTSPDWWLWWGSVALFGSVALGSALGRLYFFELFSHFQVQYTVVALALLLANGLRGLIYHRWGRPWVLLLTLALLGWNQTNYAGWWHPGDYDQPILPPQGDVRVYHANVLVTRSEYETTLASLRTQRPDLYVLQEMTPASIRHVTTRLRGAYPHWFACWSKKRFWILVGSRTPIRVDTALARNHQLITLTTVVNGQPMALVTVHPRIPLLPSWFRGRNAQLAEAARRTRYHSLPALLIGDFNISIFSPVYADVFGPPNAVPATAGRSNIPALISGRHTRTQPTWPTFFPPLQLPIDHAFVNAGFQFSQFRTLPQTGSDHRALLVDLRFAGRP</sequence>
<dbReference type="SUPFAM" id="SSF56219">
    <property type="entry name" value="DNase I-like"/>
    <property type="match status" value="1"/>
</dbReference>
<dbReference type="InterPro" id="IPR005135">
    <property type="entry name" value="Endo/exonuclease/phosphatase"/>
</dbReference>
<keyword evidence="1" id="KW-0812">Transmembrane</keyword>
<keyword evidence="4" id="KW-1185">Reference proteome</keyword>
<feature type="transmembrane region" description="Helical" evidence="1">
    <location>
        <begin position="55"/>
        <end position="75"/>
    </location>
</feature>
<organism evidence="3 4">
    <name type="scientific">Spirosoma sordidisoli</name>
    <dbReference type="NCBI Taxonomy" id="2502893"/>
    <lineage>
        <taxon>Bacteria</taxon>
        <taxon>Pseudomonadati</taxon>
        <taxon>Bacteroidota</taxon>
        <taxon>Cytophagia</taxon>
        <taxon>Cytophagales</taxon>
        <taxon>Cytophagaceae</taxon>
        <taxon>Spirosoma</taxon>
    </lineage>
</organism>
<dbReference type="EMBL" id="SBLB01000001">
    <property type="protein sequence ID" value="RYC71600.1"/>
    <property type="molecule type" value="Genomic_DNA"/>
</dbReference>